<dbReference type="Proteomes" id="UP000002729">
    <property type="component" value="Unassembled WGS sequence"/>
</dbReference>
<dbReference type="AlphaFoldDB" id="F0YNR0"/>
<name>F0YNR0_AURAN</name>
<reference evidence="1 2" key="1">
    <citation type="journal article" date="2011" name="Proc. Natl. Acad. Sci. U.S.A.">
        <title>Niche of harmful alga Aureococcus anophagefferens revealed through ecogenomics.</title>
        <authorList>
            <person name="Gobler C.J."/>
            <person name="Berry D.L."/>
            <person name="Dyhrman S.T."/>
            <person name="Wilhelm S.W."/>
            <person name="Salamov A."/>
            <person name="Lobanov A.V."/>
            <person name="Zhang Y."/>
            <person name="Collier J.L."/>
            <person name="Wurch L.L."/>
            <person name="Kustka A.B."/>
            <person name="Dill B.D."/>
            <person name="Shah M."/>
            <person name="VerBerkmoes N.C."/>
            <person name="Kuo A."/>
            <person name="Terry A."/>
            <person name="Pangilinan J."/>
            <person name="Lindquist E.A."/>
            <person name="Lucas S."/>
            <person name="Paulsen I.T."/>
            <person name="Hattenrath-Lehmann T.K."/>
            <person name="Talmage S.C."/>
            <person name="Walker E.A."/>
            <person name="Koch F."/>
            <person name="Burson A.M."/>
            <person name="Marcoval M.A."/>
            <person name="Tang Y.Z."/>
            <person name="Lecleir G.R."/>
            <person name="Coyne K.J."/>
            <person name="Berg G.M."/>
            <person name="Bertrand E.M."/>
            <person name="Saito M.A."/>
            <person name="Gladyshev V.N."/>
            <person name="Grigoriev I.V."/>
        </authorList>
    </citation>
    <scope>NUCLEOTIDE SEQUENCE [LARGE SCALE GENOMIC DNA]</scope>
    <source>
        <strain evidence="2">CCMP 1984</strain>
    </source>
</reference>
<keyword evidence="2" id="KW-1185">Reference proteome</keyword>
<dbReference type="GeneID" id="20226642"/>
<protein>
    <submittedName>
        <fullName evidence="1">Uncharacterized protein</fullName>
    </submittedName>
</protein>
<dbReference type="EMBL" id="GL833180">
    <property type="protein sequence ID" value="EGB03252.1"/>
    <property type="molecule type" value="Genomic_DNA"/>
</dbReference>
<dbReference type="KEGG" id="aaf:AURANDRAFT_68171"/>
<gene>
    <name evidence="1" type="ORF">AURANDRAFT_68171</name>
</gene>
<dbReference type="InParanoid" id="F0YNR0"/>
<sequence>MYHHRPGPGRKVAMVCDDNGDGVYWTGYVRNVKAPKAKAGRQLTLPQLLTLAKDEVVARKDAEIAGLREELAALKGDGSDMTGLPAVLRDFTPLAMVDDVAAIADGPELDWY</sequence>
<evidence type="ECO:0000313" key="2">
    <source>
        <dbReference type="Proteomes" id="UP000002729"/>
    </source>
</evidence>
<organism evidence="2">
    <name type="scientific">Aureococcus anophagefferens</name>
    <name type="common">Harmful bloom alga</name>
    <dbReference type="NCBI Taxonomy" id="44056"/>
    <lineage>
        <taxon>Eukaryota</taxon>
        <taxon>Sar</taxon>
        <taxon>Stramenopiles</taxon>
        <taxon>Ochrophyta</taxon>
        <taxon>Pelagophyceae</taxon>
        <taxon>Pelagomonadales</taxon>
        <taxon>Pelagomonadaceae</taxon>
        <taxon>Aureococcus</taxon>
    </lineage>
</organism>
<proteinExistence type="predicted"/>
<accession>F0YNR0</accession>
<dbReference type="RefSeq" id="XP_009042048.1">
    <property type="nucleotide sequence ID" value="XM_009043800.1"/>
</dbReference>
<evidence type="ECO:0000313" key="1">
    <source>
        <dbReference type="EMBL" id="EGB03252.1"/>
    </source>
</evidence>